<reference evidence="1" key="2">
    <citation type="submission" date="2023-10" db="EMBL/GenBank/DDBJ databases">
        <authorList>
            <person name="Khurajog B."/>
        </authorList>
    </citation>
    <scope>NUCLEOTIDE SEQUENCE</scope>
    <source>
        <strain evidence="1">BF9</strain>
    </source>
</reference>
<comment type="caution">
    <text evidence="1">The sequence shown here is derived from an EMBL/GenBank/DDBJ whole genome shotgun (WGS) entry which is preliminary data.</text>
</comment>
<protein>
    <submittedName>
        <fullName evidence="1">Phage minor capsid protein</fullName>
    </submittedName>
</protein>
<reference evidence="1" key="1">
    <citation type="journal article" date="2023" name="PeerJ">
        <title>Selection and evaluation of lactic acid bacteria from chicken feces in Thailand as potential probiotics.</title>
        <authorList>
            <person name="Khurajog B."/>
            <person name="Disastra Y."/>
            <person name="Lawwyne L.D."/>
            <person name="Sirichokchatchawan W."/>
            <person name="Niyomtham W."/>
            <person name="Yindee J."/>
            <person name="Hampson D.J."/>
            <person name="Prapasarakul N."/>
        </authorList>
    </citation>
    <scope>NUCLEOTIDE SEQUENCE</scope>
    <source>
        <strain evidence="1">BF9</strain>
    </source>
</reference>
<sequence length="377" mass="42813">MITEKNMSSKADSIVDLYSELQQQIIFRIINLIGASKADKVDSSNVLLWQAEQLKKAGLLSNQTIELLSDVTGKAESQIRSLVLDDGQTINNEINRQLEHLTDVHPKVMPDNSNILSNLLNQAYKDINNVTNETLGGSNQANNSAVRAFRKVINQSTVETISGLKTHERAVNDAIYQLVDSGLETNLVDSAGRRWALDSYVRSVINTTAHRTFNETRMHSMDEFGVTLVTMDSHAASRPACAPIQGHILNRVPRDDPNFDSEYDTIYDHGYGTPAGTQGVNCHHSLYPYVKGVNTNPFKTYDPDKAIKNGQIRQQQRALERNIRRDKKMLEVAKRLNDEQKVNHYKNMLATHRGRIRQLVRDNEFLYRDYSREKLYK</sequence>
<gene>
    <name evidence="1" type="ORF">R0G89_05405</name>
</gene>
<dbReference type="InterPro" id="IPR009319">
    <property type="entry name" value="Phage_A118_VSP1"/>
</dbReference>
<dbReference type="EMBL" id="JAWJAV010000003">
    <property type="protein sequence ID" value="MDV2621167.1"/>
    <property type="molecule type" value="Genomic_DNA"/>
</dbReference>
<dbReference type="AlphaFoldDB" id="A0AAW8YFX4"/>
<accession>A0AAW8YFX4</accession>
<dbReference type="GO" id="GO:0005198">
    <property type="term" value="F:structural molecule activity"/>
    <property type="evidence" value="ECO:0007669"/>
    <property type="project" value="InterPro"/>
</dbReference>
<evidence type="ECO:0000313" key="2">
    <source>
        <dbReference type="Proteomes" id="UP001280897"/>
    </source>
</evidence>
<dbReference type="Proteomes" id="UP001280897">
    <property type="component" value="Unassembled WGS sequence"/>
</dbReference>
<dbReference type="Pfam" id="PF06152">
    <property type="entry name" value="Phage_min_cap2"/>
    <property type="match status" value="1"/>
</dbReference>
<name>A0AAW8YFX4_PEDAC</name>
<organism evidence="1 2">
    <name type="scientific">Pediococcus acidilactici</name>
    <dbReference type="NCBI Taxonomy" id="1254"/>
    <lineage>
        <taxon>Bacteria</taxon>
        <taxon>Bacillati</taxon>
        <taxon>Bacillota</taxon>
        <taxon>Bacilli</taxon>
        <taxon>Lactobacillales</taxon>
        <taxon>Lactobacillaceae</taxon>
        <taxon>Pediococcus</taxon>
        <taxon>Pediococcus acidilactici group</taxon>
    </lineage>
</organism>
<proteinExistence type="predicted"/>
<dbReference type="RefSeq" id="WP_317072135.1">
    <property type="nucleotide sequence ID" value="NZ_JAWJAV010000003.1"/>
</dbReference>
<evidence type="ECO:0000313" key="1">
    <source>
        <dbReference type="EMBL" id="MDV2621167.1"/>
    </source>
</evidence>